<evidence type="ECO:0000256" key="7">
    <source>
        <dbReference type="SAM" id="Phobius"/>
    </source>
</evidence>
<feature type="transmembrane region" description="Helical" evidence="7">
    <location>
        <begin position="322"/>
        <end position="347"/>
    </location>
</feature>
<evidence type="ECO:0000256" key="2">
    <source>
        <dbReference type="ARBA" id="ARBA00005236"/>
    </source>
</evidence>
<evidence type="ECO:0000256" key="5">
    <source>
        <dbReference type="ARBA" id="ARBA00022989"/>
    </source>
</evidence>
<feature type="transmembrane region" description="Helical" evidence="7">
    <location>
        <begin position="450"/>
        <end position="468"/>
    </location>
</feature>
<evidence type="ECO:0000256" key="4">
    <source>
        <dbReference type="ARBA" id="ARBA00022692"/>
    </source>
</evidence>
<feature type="transmembrane region" description="Helical" evidence="7">
    <location>
        <begin position="778"/>
        <end position="805"/>
    </location>
</feature>
<dbReference type="Pfam" id="PF02687">
    <property type="entry name" value="FtsX"/>
    <property type="match status" value="2"/>
</dbReference>
<keyword evidence="5 7" id="KW-1133">Transmembrane helix</keyword>
<keyword evidence="4 7" id="KW-0812">Transmembrane</keyword>
<keyword evidence="10" id="KW-1185">Reference proteome</keyword>
<gene>
    <name evidence="9" type="ORF">ACFOZ4_35200</name>
</gene>
<feature type="transmembrane region" description="Helical" evidence="7">
    <location>
        <begin position="359"/>
        <end position="381"/>
    </location>
</feature>
<comment type="caution">
    <text evidence="9">The sequence shown here is derived from an EMBL/GenBank/DDBJ whole genome shotgun (WGS) entry which is preliminary data.</text>
</comment>
<dbReference type="RefSeq" id="WP_382191482.1">
    <property type="nucleotide sequence ID" value="NZ_JBHSAY010000027.1"/>
</dbReference>
<dbReference type="InterPro" id="IPR051447">
    <property type="entry name" value="Lipoprotein-release_system"/>
</dbReference>
<keyword evidence="6 7" id="KW-0472">Membrane</keyword>
<feature type="transmembrane region" description="Helical" evidence="7">
    <location>
        <begin position="402"/>
        <end position="419"/>
    </location>
</feature>
<feature type="domain" description="ABC3 transporter permease C-terminal" evidence="8">
    <location>
        <begin position="283"/>
        <end position="381"/>
    </location>
</feature>
<evidence type="ECO:0000256" key="6">
    <source>
        <dbReference type="ARBA" id="ARBA00023136"/>
    </source>
</evidence>
<dbReference type="PANTHER" id="PTHR30489">
    <property type="entry name" value="LIPOPROTEIN-RELEASING SYSTEM TRANSMEMBRANE PROTEIN LOLE"/>
    <property type="match status" value="1"/>
</dbReference>
<dbReference type="Proteomes" id="UP001595816">
    <property type="component" value="Unassembled WGS sequence"/>
</dbReference>
<protein>
    <submittedName>
        <fullName evidence="9">FtsX-like permease family protein</fullName>
    </submittedName>
</protein>
<evidence type="ECO:0000313" key="10">
    <source>
        <dbReference type="Proteomes" id="UP001595816"/>
    </source>
</evidence>
<name>A0ABV8LZN6_9ACTN</name>
<dbReference type="EMBL" id="JBHSAY010000027">
    <property type="protein sequence ID" value="MFC4135882.1"/>
    <property type="molecule type" value="Genomic_DNA"/>
</dbReference>
<evidence type="ECO:0000313" key="9">
    <source>
        <dbReference type="EMBL" id="MFC4135882.1"/>
    </source>
</evidence>
<proteinExistence type="inferred from homology"/>
<feature type="transmembrane region" description="Helical" evidence="7">
    <location>
        <begin position="740"/>
        <end position="758"/>
    </location>
</feature>
<organism evidence="9 10">
    <name type="scientific">Hamadaea flava</name>
    <dbReference type="NCBI Taxonomy" id="1742688"/>
    <lineage>
        <taxon>Bacteria</taxon>
        <taxon>Bacillati</taxon>
        <taxon>Actinomycetota</taxon>
        <taxon>Actinomycetes</taxon>
        <taxon>Micromonosporales</taxon>
        <taxon>Micromonosporaceae</taxon>
        <taxon>Hamadaea</taxon>
    </lineage>
</organism>
<reference evidence="10" key="1">
    <citation type="journal article" date="2019" name="Int. J. Syst. Evol. Microbiol.">
        <title>The Global Catalogue of Microorganisms (GCM) 10K type strain sequencing project: providing services to taxonomists for standard genome sequencing and annotation.</title>
        <authorList>
            <consortium name="The Broad Institute Genomics Platform"/>
            <consortium name="The Broad Institute Genome Sequencing Center for Infectious Disease"/>
            <person name="Wu L."/>
            <person name="Ma J."/>
        </authorList>
    </citation>
    <scope>NUCLEOTIDE SEQUENCE [LARGE SCALE GENOMIC DNA]</scope>
    <source>
        <strain evidence="10">CGMCC 4.7289</strain>
    </source>
</reference>
<feature type="transmembrane region" description="Helical" evidence="7">
    <location>
        <begin position="825"/>
        <end position="846"/>
    </location>
</feature>
<evidence type="ECO:0000256" key="3">
    <source>
        <dbReference type="ARBA" id="ARBA00022475"/>
    </source>
</evidence>
<evidence type="ECO:0000256" key="1">
    <source>
        <dbReference type="ARBA" id="ARBA00004651"/>
    </source>
</evidence>
<sequence length="861" mass="88309">MSGLIRRRGARIVAAALAVAAAVALTAYLDQFVTTSQSSMTARAVSRVAVDWQVAVSPGADVAKVRSAVTTQPGTAAVFPVSYARLPGLSARSGDEQHTTADAVVLGIPAGYRDVFAGQIRVLSGDPAGVLIAQQTASNLHAAPGSQVAVHRPGLPPATVTVGAVVDLPQANTLFQDVDAPPSAQPTAPPDNVLILPSALYSQVIVGPMASSHGQALSTQLHVRRDHPLPSSPSAAYVAETAASHHLDAVLHGLGHTGDNLAATLDAARSDASYATVLFFFLGLPAVAVAAGITAVIAATGATRRRRDYALARTRGATTGQLLLLAGGEAALVAVLGCLLGIAAAAVGGGAATGGFRSAALVASLAGIAVTVVSVAVPAWREVRSTEIHAARAVVATPRRKAVYPVAAVVCAAMSALVWQHTRGHSYNLVLAPEGVAAISVDYGAFTAPALLWIAVTSGAYGLTMVLLTRGRPVAGALVRVWTGRPLAATGTSMLTHQRALIARTVTLLVVTLAFAISTATFTRTYQQQATVDARLTNGADVTVTTTAPVETVASVAGVRSAQPLQHRYAYVGADLQDLFGVDPAGIRTVGLQDSWFTGGSANQLLDRLARQPDAILASAETVADYQLRPGDPITLRINGSGTAASTATFHYAGVVTEFPTAPKDSFFVANAAYLNHVGGAPTTTTYLVSAARPAATAQAMRKRLGAQATITDITTTAATIGSSLTAVDLTGLARIETSFAIVLVLATAGLLFALTLAERRRTFTLAALIGARRRHLFGFVAAEAFVIIVAALVLGAASAGIITVMLVQVLHGVFDPPPDHPSVAWAYTALVVAAAIGSLAVAALFGARHARPDPEFARER</sequence>
<evidence type="ECO:0000259" key="8">
    <source>
        <dbReference type="Pfam" id="PF02687"/>
    </source>
</evidence>
<feature type="domain" description="ABC3 transporter permease C-terminal" evidence="8">
    <location>
        <begin position="740"/>
        <end position="844"/>
    </location>
</feature>
<feature type="transmembrane region" description="Helical" evidence="7">
    <location>
        <begin position="277"/>
        <end position="301"/>
    </location>
</feature>
<dbReference type="InterPro" id="IPR003838">
    <property type="entry name" value="ABC3_permease_C"/>
</dbReference>
<feature type="transmembrane region" description="Helical" evidence="7">
    <location>
        <begin position="501"/>
        <end position="522"/>
    </location>
</feature>
<accession>A0ABV8LZN6</accession>
<keyword evidence="3" id="KW-1003">Cell membrane</keyword>
<comment type="similarity">
    <text evidence="2">Belongs to the ABC-4 integral membrane protein family. LolC/E subfamily.</text>
</comment>
<dbReference type="PANTHER" id="PTHR30489:SF0">
    <property type="entry name" value="LIPOPROTEIN-RELEASING SYSTEM TRANSMEMBRANE PROTEIN LOLE"/>
    <property type="match status" value="1"/>
</dbReference>
<comment type="subcellular location">
    <subcellularLocation>
        <location evidence="1">Cell membrane</location>
        <topology evidence="1">Multi-pass membrane protein</topology>
    </subcellularLocation>
</comment>